<protein>
    <recommendedName>
        <fullName evidence="7">Rhodopsin domain-containing protein</fullName>
    </recommendedName>
</protein>
<reference evidence="8 9" key="1">
    <citation type="submission" date="2016-11" db="EMBL/GenBank/DDBJ databases">
        <title>Draft Genome Assembly of Colletotrichum chlorophyti a pathogen of herbaceous plants.</title>
        <authorList>
            <person name="Gan P."/>
            <person name="Narusaka M."/>
            <person name="Tsushima A."/>
            <person name="Narusaka Y."/>
            <person name="Takano Y."/>
            <person name="Shirasu K."/>
        </authorList>
    </citation>
    <scope>NUCLEOTIDE SEQUENCE [LARGE SCALE GENOMIC DNA]</scope>
    <source>
        <strain evidence="8 9">NTL11</strain>
    </source>
</reference>
<keyword evidence="3 6" id="KW-1133">Transmembrane helix</keyword>
<feature type="transmembrane region" description="Helical" evidence="6">
    <location>
        <begin position="262"/>
        <end position="283"/>
    </location>
</feature>
<feature type="transmembrane region" description="Helical" evidence="6">
    <location>
        <begin position="20"/>
        <end position="40"/>
    </location>
</feature>
<keyword evidence="9" id="KW-1185">Reference proteome</keyword>
<keyword evidence="2 6" id="KW-0812">Transmembrane</keyword>
<evidence type="ECO:0000256" key="5">
    <source>
        <dbReference type="ARBA" id="ARBA00038359"/>
    </source>
</evidence>
<organism evidence="8 9">
    <name type="scientific">Colletotrichum chlorophyti</name>
    <dbReference type="NCBI Taxonomy" id="708187"/>
    <lineage>
        <taxon>Eukaryota</taxon>
        <taxon>Fungi</taxon>
        <taxon>Dikarya</taxon>
        <taxon>Ascomycota</taxon>
        <taxon>Pezizomycotina</taxon>
        <taxon>Sordariomycetes</taxon>
        <taxon>Hypocreomycetidae</taxon>
        <taxon>Glomerellales</taxon>
        <taxon>Glomerellaceae</taxon>
        <taxon>Colletotrichum</taxon>
    </lineage>
</organism>
<dbReference type="OrthoDB" id="5417844at2759"/>
<evidence type="ECO:0000256" key="1">
    <source>
        <dbReference type="ARBA" id="ARBA00004141"/>
    </source>
</evidence>
<dbReference type="InterPro" id="IPR052337">
    <property type="entry name" value="SAT4-like"/>
</dbReference>
<sequence>MRTEVSPALKVESRAGEIYAVNITFFVIAIVAVCLKLIAARISRRKLRLDDGLAIAGGIFVVGHFICMIFFVRFGLGRHKTVVDKQDPSNVTRFFKTIIPAEILYPLCLGCTRLSLATLYCHVFRSFKARYYLYGIIAFIIAWVIYSSVPAVLACRPVDDFWKARKHCIDHARYFLCTAAGSIATDFALIILPIPYIPGLRLPLYKKALLLLTFVFGGFDLLVVILKPKDLQGPLFSVIRIDSRNIVTLFDFTDPTWGTVDLLIWSALETYCGVICCCLPTLWPLFHMVRSNTCLENFVPGKRNVLLQKQVFQAGSLDLDLKEPPRVACRTRGEVLMDYDFIDAVRLDTWFVSATTSR</sequence>
<dbReference type="EMBL" id="MPGH01000001">
    <property type="protein sequence ID" value="OLN98023.1"/>
    <property type="molecule type" value="Genomic_DNA"/>
</dbReference>
<evidence type="ECO:0000256" key="6">
    <source>
        <dbReference type="SAM" id="Phobius"/>
    </source>
</evidence>
<feature type="transmembrane region" description="Helical" evidence="6">
    <location>
        <begin position="131"/>
        <end position="153"/>
    </location>
</feature>
<evidence type="ECO:0000256" key="4">
    <source>
        <dbReference type="ARBA" id="ARBA00023136"/>
    </source>
</evidence>
<accession>A0A1Q8S985</accession>
<evidence type="ECO:0000256" key="3">
    <source>
        <dbReference type="ARBA" id="ARBA00022989"/>
    </source>
</evidence>
<dbReference type="AlphaFoldDB" id="A0A1Q8S985"/>
<evidence type="ECO:0000313" key="9">
    <source>
        <dbReference type="Proteomes" id="UP000186583"/>
    </source>
</evidence>
<feature type="domain" description="Rhodopsin" evidence="7">
    <location>
        <begin position="38"/>
        <end position="287"/>
    </location>
</feature>
<dbReference type="Pfam" id="PF20684">
    <property type="entry name" value="Fung_rhodopsin"/>
    <property type="match status" value="1"/>
</dbReference>
<dbReference type="GO" id="GO:0016020">
    <property type="term" value="C:membrane"/>
    <property type="evidence" value="ECO:0007669"/>
    <property type="project" value="UniProtKB-SubCell"/>
</dbReference>
<keyword evidence="4 6" id="KW-0472">Membrane</keyword>
<feature type="transmembrane region" description="Helical" evidence="6">
    <location>
        <begin position="103"/>
        <end position="124"/>
    </location>
</feature>
<dbReference type="Proteomes" id="UP000186583">
    <property type="component" value="Unassembled WGS sequence"/>
</dbReference>
<dbReference type="PANTHER" id="PTHR33048">
    <property type="entry name" value="PTH11-LIKE INTEGRAL MEMBRANE PROTEIN (AFU_ORTHOLOGUE AFUA_5G11245)"/>
    <property type="match status" value="1"/>
</dbReference>
<dbReference type="InterPro" id="IPR049326">
    <property type="entry name" value="Rhodopsin_dom_fungi"/>
</dbReference>
<proteinExistence type="inferred from homology"/>
<evidence type="ECO:0000259" key="7">
    <source>
        <dbReference type="Pfam" id="PF20684"/>
    </source>
</evidence>
<comment type="subcellular location">
    <subcellularLocation>
        <location evidence="1">Membrane</location>
        <topology evidence="1">Multi-pass membrane protein</topology>
    </subcellularLocation>
</comment>
<feature type="transmembrane region" description="Helical" evidence="6">
    <location>
        <begin position="173"/>
        <end position="196"/>
    </location>
</feature>
<dbReference type="PANTHER" id="PTHR33048:SF47">
    <property type="entry name" value="INTEGRAL MEMBRANE PROTEIN-RELATED"/>
    <property type="match status" value="1"/>
</dbReference>
<comment type="caution">
    <text evidence="8">The sequence shown here is derived from an EMBL/GenBank/DDBJ whole genome shotgun (WGS) entry which is preliminary data.</text>
</comment>
<feature type="transmembrane region" description="Helical" evidence="6">
    <location>
        <begin position="208"/>
        <end position="226"/>
    </location>
</feature>
<evidence type="ECO:0000313" key="8">
    <source>
        <dbReference type="EMBL" id="OLN98023.1"/>
    </source>
</evidence>
<gene>
    <name evidence="8" type="ORF">CCHL11_06792</name>
</gene>
<evidence type="ECO:0000256" key="2">
    <source>
        <dbReference type="ARBA" id="ARBA00022692"/>
    </source>
</evidence>
<name>A0A1Q8S985_9PEZI</name>
<comment type="similarity">
    <text evidence="5">Belongs to the SAT4 family.</text>
</comment>
<feature type="transmembrane region" description="Helical" evidence="6">
    <location>
        <begin position="52"/>
        <end position="72"/>
    </location>
</feature>
<dbReference type="STRING" id="708187.A0A1Q8S985"/>